<gene>
    <name evidence="5" type="primary">FILIP1L</name>
</gene>
<feature type="region of interest" description="Disordered" evidence="3">
    <location>
        <begin position="780"/>
        <end position="846"/>
    </location>
</feature>
<evidence type="ECO:0000313" key="5">
    <source>
        <dbReference type="Ensembl" id="ENSCWAP00000018917.1"/>
    </source>
</evidence>
<dbReference type="GeneTree" id="ENSGT00950000182852"/>
<evidence type="ECO:0000313" key="6">
    <source>
        <dbReference type="Proteomes" id="UP000694540"/>
    </source>
</evidence>
<organism evidence="5 6">
    <name type="scientific">Catagonus wagneri</name>
    <name type="common">Chacoan peccary</name>
    <dbReference type="NCBI Taxonomy" id="51154"/>
    <lineage>
        <taxon>Eukaryota</taxon>
        <taxon>Metazoa</taxon>
        <taxon>Chordata</taxon>
        <taxon>Craniata</taxon>
        <taxon>Vertebrata</taxon>
        <taxon>Euteleostomi</taxon>
        <taxon>Mammalia</taxon>
        <taxon>Eutheria</taxon>
        <taxon>Laurasiatheria</taxon>
        <taxon>Artiodactyla</taxon>
        <taxon>Suina</taxon>
        <taxon>Tayassuidae</taxon>
        <taxon>Catagonus</taxon>
    </lineage>
</organism>
<name>A0A8C3WSZ1_9CETA</name>
<dbReference type="Gene3D" id="1.20.5.1700">
    <property type="match status" value="1"/>
</dbReference>
<dbReference type="AlphaFoldDB" id="A0A8C3WSZ1"/>
<dbReference type="InterPro" id="IPR050719">
    <property type="entry name" value="Cortactin-Actin_Reg"/>
</dbReference>
<feature type="region of interest" description="Disordered" evidence="3">
    <location>
        <begin position="1"/>
        <end position="62"/>
    </location>
</feature>
<feature type="compositionally biased region" description="Acidic residues" evidence="3">
    <location>
        <begin position="825"/>
        <end position="839"/>
    </location>
</feature>
<feature type="compositionally biased region" description="Polar residues" evidence="3">
    <location>
        <begin position="1078"/>
        <end position="1096"/>
    </location>
</feature>
<dbReference type="Ensembl" id="ENSCWAT00000020526.1">
    <property type="protein sequence ID" value="ENSCWAP00000018917.1"/>
    <property type="gene ID" value="ENSCWAG00000014512.1"/>
</dbReference>
<feature type="compositionally biased region" description="Basic and acidic residues" evidence="3">
    <location>
        <begin position="1"/>
        <end position="12"/>
    </location>
</feature>
<protein>
    <submittedName>
        <fullName evidence="5">Filamin A interacting protein 1 like</fullName>
    </submittedName>
</protein>
<reference evidence="5" key="2">
    <citation type="submission" date="2025-09" db="UniProtKB">
        <authorList>
            <consortium name="Ensembl"/>
        </authorList>
    </citation>
    <scope>IDENTIFICATION</scope>
</reference>
<reference evidence="5" key="1">
    <citation type="submission" date="2025-08" db="UniProtKB">
        <authorList>
            <consortium name="Ensembl"/>
        </authorList>
    </citation>
    <scope>IDENTIFICATION</scope>
</reference>
<feature type="region of interest" description="Disordered" evidence="3">
    <location>
        <begin position="1073"/>
        <end position="1096"/>
    </location>
</feature>
<feature type="domain" description="Cortactin-binding protein-2 N-terminal" evidence="4">
    <location>
        <begin position="63"/>
        <end position="245"/>
    </location>
</feature>
<feature type="coiled-coil region" evidence="2">
    <location>
        <begin position="264"/>
        <end position="774"/>
    </location>
</feature>
<dbReference type="Pfam" id="PF09727">
    <property type="entry name" value="CortBP2"/>
    <property type="match status" value="1"/>
</dbReference>
<keyword evidence="6" id="KW-1185">Reference proteome</keyword>
<accession>A0A8C3WSZ1</accession>
<proteinExistence type="predicted"/>
<dbReference type="Proteomes" id="UP000694540">
    <property type="component" value="Unplaced"/>
</dbReference>
<dbReference type="InterPro" id="IPR019131">
    <property type="entry name" value="Cortactin-binding_p2_N"/>
</dbReference>
<dbReference type="PANTHER" id="PTHR23166">
    <property type="entry name" value="FILAMIN/GPBP-INTERACTING PROTEIN"/>
    <property type="match status" value="1"/>
</dbReference>
<evidence type="ECO:0000256" key="2">
    <source>
        <dbReference type="SAM" id="Coils"/>
    </source>
</evidence>
<sequence length="1129" mass="129512">MRSKSSDMEGSGRKQFPSQSKDHSFQGPKNMKQRNKDEEPTSESDAILPYPKSHSGNGHQGEDLSRDDLLFLLSILEGELQARDEVIGILKAEKMDLALLEAQYGFVTPKKVLEALQRDAFQAKSAPWQEDIYEKPMNELDKVVEKHKESHRRILGQLLMVEKSHRQTILELEEEKRKHKEYVEKNDEFISLLEQECVRLKRLIDQETESQEKKEQEKEKKVTALKEELTKLKSFALMVVDEQQRLTAQIALQRQKIQDLTTSAKETHAKLALAEARVQEEEQKATRLENELETQTTKFHQNQETIMAKLTNEDSQNRQLRQKLAALSRQIDELEETNRSLRKAEEELQDIKEKISKGEYGNSSVMAEVEELRKRVLEMEGKDEELIKMEEQCRDLNKRLEKETTQSEDFKLEVEKLNKRIMALEKLEDAFNKSKQECFSLKCNLEKERMTTKQLSQELESLKIRIKDLEAIESRLEKTEFTLKEDLTKLKTLTVMLVDERKAMGEKLKQTEDKLQAAASQLQVEQSKVTTVTEKLIEETKRALKSKTDVEEKMYNVTKERDDLKNKLKAEEEKGNDLLSKVNMLKNRLQSLEATEKDFQKTKLNQDSSKSTTVLHQENNKIKELSQEVERLKLKLKDMKAIEDDLMKTEDEYETLERRYANERDKAQFLSEELEHVKMELAKYKLAEKTESSHEQWLFKRLQEEEAKSGHLSREVDALKEKIHEYMATEDLICHLQGDHSVLQKKLNQQENRNRDLGREIENLTKELERYRHFSKSLRPSLNGRRISDPQVFSKEVQTDAVDNEPPDYKSLIPLERAVNGQLYEESEDQDDDPNDEESVLSFKCNSSTPYPVNRKLWIPWMKSKEGHPQNGKIQTKPNGNFVQPGDLVLSHTPGQPLHIKVTPDHVQNTATLEITSPTTESPHSYTSTAVIPNCGTPKQRITILQNASMMPVKSKTSAEGLTNLEQGMSPITMATFARAQTPESCGSITPERTMSPIQVLAVTGSVSSPEQGRSPEPIEISAKHAIFRVSPDRQSSWQFQRSNSNSSSVITTEDNKIHIHLGSSYMQAVASPVRPASPSTPLQDNRTQGLTNGALNKTTNKVTSSITITPTATPLPRQSQITVSNIYN</sequence>
<keyword evidence="1 2" id="KW-0175">Coiled coil</keyword>
<evidence type="ECO:0000256" key="1">
    <source>
        <dbReference type="ARBA" id="ARBA00023054"/>
    </source>
</evidence>
<feature type="coiled-coil region" evidence="2">
    <location>
        <begin position="190"/>
        <end position="228"/>
    </location>
</feature>
<evidence type="ECO:0000256" key="3">
    <source>
        <dbReference type="SAM" id="MobiDB-lite"/>
    </source>
</evidence>
<dbReference type="PANTHER" id="PTHR23166:SF4">
    <property type="entry name" value="FILAMIN A-INTERACTING PROTEIN 1-LIKE"/>
    <property type="match status" value="1"/>
</dbReference>
<evidence type="ECO:0000259" key="4">
    <source>
        <dbReference type="Pfam" id="PF09727"/>
    </source>
</evidence>